<organism evidence="1">
    <name type="scientific">Dendroctonus ponderosae</name>
    <name type="common">Mountain pine beetle</name>
    <dbReference type="NCBI Taxonomy" id="77166"/>
    <lineage>
        <taxon>Eukaryota</taxon>
        <taxon>Metazoa</taxon>
        <taxon>Ecdysozoa</taxon>
        <taxon>Arthropoda</taxon>
        <taxon>Hexapoda</taxon>
        <taxon>Insecta</taxon>
        <taxon>Pterygota</taxon>
        <taxon>Neoptera</taxon>
        <taxon>Endopterygota</taxon>
        <taxon>Coleoptera</taxon>
        <taxon>Polyphaga</taxon>
        <taxon>Cucujiformia</taxon>
        <taxon>Curculionidae</taxon>
        <taxon>Scolytinae</taxon>
        <taxon>Dendroctonus</taxon>
    </lineage>
</organism>
<proteinExistence type="predicted"/>
<dbReference type="OrthoDB" id="416585at2759"/>
<reference evidence="1" key="1">
    <citation type="journal article" date="2013" name="Genome Biol.">
        <title>Draft genome of the mountain pine beetle, Dendroctonus ponderosae Hopkins, a major forest pest.</title>
        <authorList>
            <person name="Keeling C.I."/>
            <person name="Yuen M.M."/>
            <person name="Liao N.Y."/>
            <person name="Docking T.R."/>
            <person name="Chan S.K."/>
            <person name="Taylor G.A."/>
            <person name="Palmquist D.L."/>
            <person name="Jackman S.D."/>
            <person name="Nguyen A."/>
            <person name="Li M."/>
            <person name="Henderson H."/>
            <person name="Janes J.K."/>
            <person name="Zhao Y."/>
            <person name="Pandoh P."/>
            <person name="Moore R."/>
            <person name="Sperling F.A."/>
            <person name="Huber D.P."/>
            <person name="Birol I."/>
            <person name="Jones S.J."/>
            <person name="Bohlmann J."/>
        </authorList>
    </citation>
    <scope>NUCLEOTIDE SEQUENCE</scope>
</reference>
<gene>
    <name evidence="1" type="ORF">YQE_12004</name>
</gene>
<dbReference type="AlphaFoldDB" id="N6TPD9"/>
<accession>N6TPD9</accession>
<dbReference type="HOGENOM" id="CLU_2500216_0_0_1"/>
<name>N6TPD9_DENPD</name>
<protein>
    <submittedName>
        <fullName evidence="1">Uncharacterized protein</fullName>
    </submittedName>
</protein>
<sequence>MHSCHDLPPFINGTRECQLTWEQKHMPEYANDDQFCINWHLYYSTCSDNNPNPFQNTISFDNIGLAWIAIFLFQVNISGVILLVTT</sequence>
<evidence type="ECO:0000313" key="1">
    <source>
        <dbReference type="EMBL" id="ENN71070.1"/>
    </source>
</evidence>
<feature type="non-terminal residue" evidence="1">
    <location>
        <position position="1"/>
    </location>
</feature>
<dbReference type="EMBL" id="KB741277">
    <property type="protein sequence ID" value="ENN71070.1"/>
    <property type="molecule type" value="Genomic_DNA"/>
</dbReference>